<sequence>MSLNKRSQGGEQSRQRVGVICNEEHDVFSVVGDELRNRGIRVDFFEPGTALSEETISNLDLLMNKKVDPHSFRALERAESAGIATWNGYRTVLLGARLVGYRVLERVGCRVPPVSFEKPSGDYVAKTSFDWHFHPDPEFNGEGDFYQELVPADPIDHKYYAVDTGDEIVVRVLRAKSKLRGKKEYIDLIDPEPVLAEQIRDVMKLTGSQAIGVDFIESDDGYWAVDVNPAMSFREAEMEDQLVESVLAVLSRDTDDSTETAIRSVLTERELGTGD</sequence>
<keyword evidence="2" id="KW-1185">Reference proteome</keyword>
<dbReference type="SUPFAM" id="SSF56059">
    <property type="entry name" value="Glutathione synthetase ATP-binding domain-like"/>
    <property type="match status" value="1"/>
</dbReference>
<name>A0A1M6PQ85_HALPU</name>
<gene>
    <name evidence="1" type="ORF">SAMN05444342_0575</name>
</gene>
<dbReference type="Proteomes" id="UP000184203">
    <property type="component" value="Unassembled WGS sequence"/>
</dbReference>
<dbReference type="EMBL" id="FRAN01000001">
    <property type="protein sequence ID" value="SHK10105.1"/>
    <property type="molecule type" value="Genomic_DNA"/>
</dbReference>
<dbReference type="AlphaFoldDB" id="A0A1M6PQ85"/>
<proteinExistence type="predicted"/>
<dbReference type="Gene3D" id="3.30.470.20">
    <property type="entry name" value="ATP-grasp fold, B domain"/>
    <property type="match status" value="1"/>
</dbReference>
<protein>
    <recommendedName>
        <fullName evidence="3">ATP-grasp domain-containing protein</fullName>
    </recommendedName>
</protein>
<evidence type="ECO:0000313" key="1">
    <source>
        <dbReference type="EMBL" id="SHK10105.1"/>
    </source>
</evidence>
<evidence type="ECO:0000313" key="2">
    <source>
        <dbReference type="Proteomes" id="UP000184203"/>
    </source>
</evidence>
<evidence type="ECO:0008006" key="3">
    <source>
        <dbReference type="Google" id="ProtNLM"/>
    </source>
</evidence>
<organism evidence="1 2">
    <name type="scientific">Haladaptatus paucihalophilus DX253</name>
    <dbReference type="NCBI Taxonomy" id="797209"/>
    <lineage>
        <taxon>Archaea</taxon>
        <taxon>Methanobacteriati</taxon>
        <taxon>Methanobacteriota</taxon>
        <taxon>Stenosarchaea group</taxon>
        <taxon>Halobacteria</taxon>
        <taxon>Halobacteriales</taxon>
        <taxon>Haladaptataceae</taxon>
        <taxon>Haladaptatus</taxon>
    </lineage>
</organism>
<accession>A0A1M6PQ85</accession>
<reference evidence="2" key="1">
    <citation type="submission" date="2016-11" db="EMBL/GenBank/DDBJ databases">
        <authorList>
            <person name="Varghese N."/>
            <person name="Submissions S."/>
        </authorList>
    </citation>
    <scope>NUCLEOTIDE SEQUENCE [LARGE SCALE GENOMIC DNA]</scope>
    <source>
        <strain evidence="2">DX253</strain>
    </source>
</reference>